<reference evidence="1 2" key="1">
    <citation type="submission" date="2016-10" db="EMBL/GenBank/DDBJ databases">
        <authorList>
            <person name="de Groot N.N."/>
        </authorList>
    </citation>
    <scope>NUCLEOTIDE SEQUENCE [LARGE SCALE GENOMIC DNA]</scope>
    <source>
        <strain evidence="1 2">KH1P1</strain>
    </source>
</reference>
<gene>
    <name evidence="1" type="ORF">SAMN04487771_105014</name>
</gene>
<keyword evidence="2" id="KW-1185">Reference proteome</keyword>
<evidence type="ECO:0000313" key="2">
    <source>
        <dbReference type="Proteomes" id="UP000199820"/>
    </source>
</evidence>
<sequence>MDLLISMQLLLLFILHSSGTTGNPKDIFRFQEAVAQKVLPFHTKQMYNALKKQFNTVKEENV</sequence>
<evidence type="ECO:0000313" key="1">
    <source>
        <dbReference type="EMBL" id="SET82997.1"/>
    </source>
</evidence>
<organism evidence="1 2">
    <name type="scientific">[Clostridium] aminophilum</name>
    <dbReference type="NCBI Taxonomy" id="1526"/>
    <lineage>
        <taxon>Bacteria</taxon>
        <taxon>Bacillati</taxon>
        <taxon>Bacillota</taxon>
        <taxon>Clostridia</taxon>
        <taxon>Lachnospirales</taxon>
        <taxon>Lachnospiraceae</taxon>
    </lineage>
</organism>
<dbReference type="AlphaFoldDB" id="A0A1I0HIU4"/>
<dbReference type="EMBL" id="FOIL01000050">
    <property type="protein sequence ID" value="SET82997.1"/>
    <property type="molecule type" value="Genomic_DNA"/>
</dbReference>
<dbReference type="Proteomes" id="UP000199820">
    <property type="component" value="Unassembled WGS sequence"/>
</dbReference>
<dbReference type="InterPro" id="IPR020845">
    <property type="entry name" value="AMP-binding_CS"/>
</dbReference>
<protein>
    <submittedName>
        <fullName evidence="1">Uncharacterized protein</fullName>
    </submittedName>
</protein>
<proteinExistence type="predicted"/>
<name>A0A1I0HIU4_9FIRM</name>
<dbReference type="PROSITE" id="PS00455">
    <property type="entry name" value="AMP_BINDING"/>
    <property type="match status" value="1"/>
</dbReference>
<accession>A0A1I0HIU4</accession>